<comment type="caution">
    <text evidence="3">The sequence shown here is derived from an EMBL/GenBank/DDBJ whole genome shotgun (WGS) entry which is preliminary data.</text>
</comment>
<feature type="domain" description="Integrase catalytic" evidence="1">
    <location>
        <begin position="22"/>
        <end position="53"/>
    </location>
</feature>
<dbReference type="Proteomes" id="UP000544052">
    <property type="component" value="Unassembled WGS sequence"/>
</dbReference>
<evidence type="ECO:0000313" key="5">
    <source>
        <dbReference type="Proteomes" id="UP000544052"/>
    </source>
</evidence>
<proteinExistence type="predicted"/>
<dbReference type="EMBL" id="JACIUZ010000011">
    <property type="protein sequence ID" value="MBB1062335.1"/>
    <property type="molecule type" value="Genomic_DNA"/>
</dbReference>
<dbReference type="Pfam" id="PF13333">
    <property type="entry name" value="rve_2"/>
    <property type="match status" value="1"/>
</dbReference>
<evidence type="ECO:0000313" key="4">
    <source>
        <dbReference type="Proteomes" id="UP000518255"/>
    </source>
</evidence>
<gene>
    <name evidence="3" type="ORF">H5R63_00225</name>
    <name evidence="2" type="ORF">H5R64_00710</name>
</gene>
<dbReference type="Proteomes" id="UP000518255">
    <property type="component" value="Unassembled WGS sequence"/>
</dbReference>
<name>A0A7W3YBP1_9LACO</name>
<sequence>MKYSANFKFKVTQDYLDNSLIESFFNLLKRECLNRLVITSIDQLKKVVRDYIQ</sequence>
<protein>
    <submittedName>
        <fullName evidence="3">IS3 family transposase</fullName>
    </submittedName>
</protein>
<dbReference type="EMBL" id="JACIUY010000011">
    <property type="protein sequence ID" value="MBB1085246.1"/>
    <property type="molecule type" value="Genomic_DNA"/>
</dbReference>
<organism evidence="3 4">
    <name type="scientific">Limosilactobacillus fastidiosus</name>
    <dbReference type="NCBI Taxonomy" id="2759855"/>
    <lineage>
        <taxon>Bacteria</taxon>
        <taxon>Bacillati</taxon>
        <taxon>Bacillota</taxon>
        <taxon>Bacilli</taxon>
        <taxon>Lactobacillales</taxon>
        <taxon>Lactobacillaceae</taxon>
        <taxon>Limosilactobacillus</taxon>
    </lineage>
</organism>
<dbReference type="AlphaFoldDB" id="A0A7W3YBP1"/>
<dbReference type="InterPro" id="IPR001584">
    <property type="entry name" value="Integrase_cat-core"/>
</dbReference>
<evidence type="ECO:0000313" key="3">
    <source>
        <dbReference type="EMBL" id="MBB1085246.1"/>
    </source>
</evidence>
<keyword evidence="5" id="KW-1185">Reference proteome</keyword>
<evidence type="ECO:0000313" key="2">
    <source>
        <dbReference type="EMBL" id="MBB1062335.1"/>
    </source>
</evidence>
<reference evidence="4 5" key="1">
    <citation type="submission" date="2020-07" db="EMBL/GenBank/DDBJ databases">
        <title>Description of Limosilactobacillus balticus sp. nov., Limosilactobacillus agrestis sp. nov., Limosilactobacillus albertensis sp. nov., Limosilactobacillus rudii sp. nov., Limosilactobacillus fastidiosus sp. nov., five novel Limosilactobacillus species isolated from the vertebrate gastrointestinal tract, and proposal of 6 subspecies of Limosilactobacillus reuteri adapted to the gastrointestinal tract of specific vertebrate hosts.</title>
        <authorList>
            <person name="Li F."/>
            <person name="Cheng C."/>
            <person name="Zheng J."/>
            <person name="Quevedo R.M."/>
            <person name="Li J."/>
            <person name="Roos S."/>
            <person name="Gaenzle M.G."/>
            <person name="Walter J."/>
        </authorList>
    </citation>
    <scope>NUCLEOTIDE SEQUENCE [LARGE SCALE GENOMIC DNA]</scope>
    <source>
        <strain evidence="3 4">WF-MA3-C</strain>
        <strain evidence="2 5">WF-MO7-1</strain>
    </source>
</reference>
<evidence type="ECO:0000259" key="1">
    <source>
        <dbReference type="Pfam" id="PF13333"/>
    </source>
</evidence>
<dbReference type="RefSeq" id="WP_182579949.1">
    <property type="nucleotide sequence ID" value="NZ_JACIUY010000011.1"/>
</dbReference>
<dbReference type="GO" id="GO:0015074">
    <property type="term" value="P:DNA integration"/>
    <property type="evidence" value="ECO:0007669"/>
    <property type="project" value="InterPro"/>
</dbReference>
<accession>A0A7W3YBP1</accession>